<dbReference type="InterPro" id="IPR000863">
    <property type="entry name" value="Sulfotransferase_dom"/>
</dbReference>
<protein>
    <submittedName>
        <fullName evidence="5">Heparan sulfate glucosamine 3-O-sulfotransferase 3B1-like</fullName>
    </submittedName>
</protein>
<organism evidence="4 5">
    <name type="scientific">Limulus polyphemus</name>
    <name type="common">Atlantic horseshoe crab</name>
    <dbReference type="NCBI Taxonomy" id="6850"/>
    <lineage>
        <taxon>Eukaryota</taxon>
        <taxon>Metazoa</taxon>
        <taxon>Ecdysozoa</taxon>
        <taxon>Arthropoda</taxon>
        <taxon>Chelicerata</taxon>
        <taxon>Merostomata</taxon>
        <taxon>Xiphosura</taxon>
        <taxon>Limulidae</taxon>
        <taxon>Limulus</taxon>
    </lineage>
</organism>
<keyword evidence="4" id="KW-1185">Reference proteome</keyword>
<dbReference type="PANTHER" id="PTHR10605:SF72">
    <property type="entry name" value="HEPARAN SULFATE 3-O SULFOTRANSFERASE-B, ISOFORM A"/>
    <property type="match status" value="1"/>
</dbReference>
<dbReference type="InterPro" id="IPR027417">
    <property type="entry name" value="P-loop_NTPase"/>
</dbReference>
<proteinExistence type="predicted"/>
<evidence type="ECO:0000313" key="5">
    <source>
        <dbReference type="RefSeq" id="XP_013791376.1"/>
    </source>
</evidence>
<name>A0ABM1BZ19_LIMPO</name>
<keyword evidence="2" id="KW-0325">Glycoprotein</keyword>
<dbReference type="SUPFAM" id="SSF52540">
    <property type="entry name" value="P-loop containing nucleoside triphosphate hydrolases"/>
    <property type="match status" value="1"/>
</dbReference>
<reference evidence="5" key="1">
    <citation type="submission" date="2025-08" db="UniProtKB">
        <authorList>
            <consortium name="RefSeq"/>
        </authorList>
    </citation>
    <scope>IDENTIFICATION</scope>
    <source>
        <tissue evidence="5">Muscle</tissue>
    </source>
</reference>
<dbReference type="InterPro" id="IPR037359">
    <property type="entry name" value="NST/OST"/>
</dbReference>
<dbReference type="GeneID" id="106475225"/>
<keyword evidence="1" id="KW-0808">Transferase</keyword>
<accession>A0ABM1BZ19</accession>
<evidence type="ECO:0000259" key="3">
    <source>
        <dbReference type="Pfam" id="PF00685"/>
    </source>
</evidence>
<feature type="domain" description="Sulfotransferase" evidence="3">
    <location>
        <begin position="30"/>
        <end position="184"/>
    </location>
</feature>
<gene>
    <name evidence="5" type="primary">LOC106475225</name>
</gene>
<sequence>MPLSKKDQMTIEKTPSYYVTPEVPARVYNLSRHIKLIVAVRDPVTRAISDYTQGVSKQREAKTFEEMAFLNMTTGLIDTSWSAVRIGLYAKHLERWRRFFPASQIHIVSGETLISDPVEEMARVQDFLGLPRLVDQTYFYFNETKGFPCIRKSRTKFHCLDKTKGRVHPKINPAFLERLRDFFRPFNLKFYQLTGKNFGWS</sequence>
<dbReference type="PANTHER" id="PTHR10605">
    <property type="entry name" value="HEPARAN SULFATE SULFOTRANSFERASE"/>
    <property type="match status" value="1"/>
</dbReference>
<dbReference type="Gene3D" id="3.40.50.300">
    <property type="entry name" value="P-loop containing nucleotide triphosphate hydrolases"/>
    <property type="match status" value="1"/>
</dbReference>
<dbReference type="RefSeq" id="XP_013791376.1">
    <property type="nucleotide sequence ID" value="XM_013935922.2"/>
</dbReference>
<evidence type="ECO:0000313" key="4">
    <source>
        <dbReference type="Proteomes" id="UP000694941"/>
    </source>
</evidence>
<dbReference type="Proteomes" id="UP000694941">
    <property type="component" value="Unplaced"/>
</dbReference>
<dbReference type="Pfam" id="PF00685">
    <property type="entry name" value="Sulfotransfer_1"/>
    <property type="match status" value="1"/>
</dbReference>
<evidence type="ECO:0000256" key="2">
    <source>
        <dbReference type="ARBA" id="ARBA00023180"/>
    </source>
</evidence>
<evidence type="ECO:0000256" key="1">
    <source>
        <dbReference type="ARBA" id="ARBA00022679"/>
    </source>
</evidence>